<accession>A0AAW2Z3J7</accession>
<gene>
    <name evidence="8" type="ORF">AKO1_014514</name>
</gene>
<evidence type="ECO:0000256" key="2">
    <source>
        <dbReference type="ARBA" id="ARBA00022692"/>
    </source>
</evidence>
<dbReference type="Pfam" id="PF04185">
    <property type="entry name" value="Phosphoesterase"/>
    <property type="match status" value="1"/>
</dbReference>
<dbReference type="PANTHER" id="PTHR31956">
    <property type="entry name" value="NON-SPECIFIC PHOSPHOLIPASE C4-RELATED"/>
    <property type="match status" value="1"/>
</dbReference>
<dbReference type="InterPro" id="IPR007829">
    <property type="entry name" value="TM2"/>
</dbReference>
<dbReference type="GO" id="GO:0016020">
    <property type="term" value="C:membrane"/>
    <property type="evidence" value="ECO:0007669"/>
    <property type="project" value="UniProtKB-SubCell"/>
</dbReference>
<keyword evidence="3" id="KW-0378">Hydrolase</keyword>
<comment type="caution">
    <text evidence="8">The sequence shown here is derived from an EMBL/GenBank/DDBJ whole genome shotgun (WGS) entry which is preliminary data.</text>
</comment>
<dbReference type="InterPro" id="IPR017850">
    <property type="entry name" value="Alkaline_phosphatase_core_sf"/>
</dbReference>
<keyword evidence="9" id="KW-1185">Reference proteome</keyword>
<feature type="domain" description="TM2" evidence="7">
    <location>
        <begin position="9"/>
        <end position="52"/>
    </location>
</feature>
<dbReference type="PANTHER" id="PTHR31956:SF2">
    <property type="entry name" value="NON-SPECIFIC PHOSPHOLIPASE C6"/>
    <property type="match status" value="1"/>
</dbReference>
<keyword evidence="4 6" id="KW-1133">Transmembrane helix</keyword>
<sequence length="531" mass="60413">MREDQKRLYQICYLLWFFLGVFGAHRFYLNYKVTGGIFFATFGLLLVGWALDSGILPSLIDEYIANKYGEDVDLQSPQSPSNEIFSENNAVDIELQPVVVEKPCIKHVFAIMLHGRSYDQILGCLAQKNGANQSRLNFGSNGVPYFQRPMQYDYNQEEFEHSLNETLIQMDGNSFIESAQRSDAYKGTEFYADRWDQVMGYFPLHSLPVTHTLAENFRVCDKWFSSVPGDSLSNIFFALTGTSRGAVGHSLPTELGKYQQSQQSIFDRLNAAGKSWKIYHEGVATSLLLPSQWEQNGPKNYKPITEFKQDCENKNIPDFTLIEPKYGGDGNDDGSVHSLANGQNLLANVYNSVKCNEELWNSSLIVVFYSQHGGFYDHMNPPVATAPDHLNHDYAFDSLGVRVPAMLISPLLEKGFDSRVYDHTCLLSYICSLYNLSPLSERAALMTPFAKDVLQTPRTDVPSFIEVPDRDTTIRSGHDALPFTKFQKDVYNQFRNLARHKACLKEILNQNYKTWSEFENMFMKVLNGMQK</sequence>
<dbReference type="InterPro" id="IPR007312">
    <property type="entry name" value="Phosphoesterase"/>
</dbReference>
<dbReference type="GO" id="GO:0009395">
    <property type="term" value="P:phospholipid catabolic process"/>
    <property type="evidence" value="ECO:0007669"/>
    <property type="project" value="TreeGrafter"/>
</dbReference>
<dbReference type="Gene3D" id="3.40.720.10">
    <property type="entry name" value="Alkaline Phosphatase, subunit A"/>
    <property type="match status" value="2"/>
</dbReference>
<comment type="subcellular location">
    <subcellularLocation>
        <location evidence="1">Membrane</location>
        <topology evidence="1">Multi-pass membrane protein</topology>
    </subcellularLocation>
</comment>
<dbReference type="GO" id="GO:0016788">
    <property type="term" value="F:hydrolase activity, acting on ester bonds"/>
    <property type="evidence" value="ECO:0007669"/>
    <property type="project" value="InterPro"/>
</dbReference>
<proteinExistence type="predicted"/>
<evidence type="ECO:0000313" key="9">
    <source>
        <dbReference type="Proteomes" id="UP001431209"/>
    </source>
</evidence>
<keyword evidence="2 6" id="KW-0812">Transmembrane</keyword>
<protein>
    <recommendedName>
        <fullName evidence="7">TM2 domain-containing protein</fullName>
    </recommendedName>
</protein>
<evidence type="ECO:0000256" key="6">
    <source>
        <dbReference type="SAM" id="Phobius"/>
    </source>
</evidence>
<dbReference type="AlphaFoldDB" id="A0AAW2Z3J7"/>
<evidence type="ECO:0000256" key="1">
    <source>
        <dbReference type="ARBA" id="ARBA00004141"/>
    </source>
</evidence>
<feature type="transmembrane region" description="Helical" evidence="6">
    <location>
        <begin position="12"/>
        <end position="29"/>
    </location>
</feature>
<reference evidence="8 9" key="1">
    <citation type="submission" date="2024-03" db="EMBL/GenBank/DDBJ databases">
        <title>The Acrasis kona genome and developmental transcriptomes reveal deep origins of eukaryotic multicellular pathways.</title>
        <authorList>
            <person name="Sheikh S."/>
            <person name="Fu C.-J."/>
            <person name="Brown M.W."/>
            <person name="Baldauf S.L."/>
        </authorList>
    </citation>
    <scope>NUCLEOTIDE SEQUENCE [LARGE SCALE GENOMIC DNA]</scope>
    <source>
        <strain evidence="8 9">ATCC MYA-3509</strain>
    </source>
</reference>
<name>A0AAW2Z3J7_9EUKA</name>
<evidence type="ECO:0000256" key="3">
    <source>
        <dbReference type="ARBA" id="ARBA00022801"/>
    </source>
</evidence>
<evidence type="ECO:0000259" key="7">
    <source>
        <dbReference type="Pfam" id="PF05154"/>
    </source>
</evidence>
<evidence type="ECO:0000256" key="5">
    <source>
        <dbReference type="ARBA" id="ARBA00023136"/>
    </source>
</evidence>
<evidence type="ECO:0000256" key="4">
    <source>
        <dbReference type="ARBA" id="ARBA00022989"/>
    </source>
</evidence>
<dbReference type="Pfam" id="PF05154">
    <property type="entry name" value="TM2"/>
    <property type="match status" value="1"/>
</dbReference>
<dbReference type="Proteomes" id="UP001431209">
    <property type="component" value="Unassembled WGS sequence"/>
</dbReference>
<evidence type="ECO:0000313" key="8">
    <source>
        <dbReference type="EMBL" id="KAL0483540.1"/>
    </source>
</evidence>
<organism evidence="8 9">
    <name type="scientific">Acrasis kona</name>
    <dbReference type="NCBI Taxonomy" id="1008807"/>
    <lineage>
        <taxon>Eukaryota</taxon>
        <taxon>Discoba</taxon>
        <taxon>Heterolobosea</taxon>
        <taxon>Tetramitia</taxon>
        <taxon>Eutetramitia</taxon>
        <taxon>Acrasidae</taxon>
        <taxon>Acrasis</taxon>
    </lineage>
</organism>
<dbReference type="EMBL" id="JAOPGA020000966">
    <property type="protein sequence ID" value="KAL0483540.1"/>
    <property type="molecule type" value="Genomic_DNA"/>
</dbReference>
<keyword evidence="5 6" id="KW-0472">Membrane</keyword>